<keyword evidence="2" id="KW-1185">Reference proteome</keyword>
<gene>
    <name evidence="1" type="ORF">O181_012563</name>
</gene>
<proteinExistence type="predicted"/>
<evidence type="ECO:0000313" key="1">
    <source>
        <dbReference type="EMBL" id="MBW0472848.1"/>
    </source>
</evidence>
<dbReference type="Proteomes" id="UP000765509">
    <property type="component" value="Unassembled WGS sequence"/>
</dbReference>
<accession>A0A9Q3BX08</accession>
<sequence>MKNEQFGLYGSVGKIENTKDEWKDQGANLSSVGRILGKSLCLSMILTLQTQNLAMGQHPDSAKNSLCLLRLPTLVQVPSNSSNSFHRGSLLTTPALPYASVGCQHFTHKSLSLYRFRKFKKFLTLVQAFDNLHTTPYAREGFRCFTRKSLCLYRFPTIQIIPYAGEASQHF</sequence>
<comment type="caution">
    <text evidence="1">The sequence shown here is derived from an EMBL/GenBank/DDBJ whole genome shotgun (WGS) entry which is preliminary data.</text>
</comment>
<evidence type="ECO:0000313" key="2">
    <source>
        <dbReference type="Proteomes" id="UP000765509"/>
    </source>
</evidence>
<protein>
    <submittedName>
        <fullName evidence="1">Uncharacterized protein</fullName>
    </submittedName>
</protein>
<name>A0A9Q3BX08_9BASI</name>
<dbReference type="EMBL" id="AVOT02003222">
    <property type="protein sequence ID" value="MBW0472848.1"/>
    <property type="molecule type" value="Genomic_DNA"/>
</dbReference>
<organism evidence="1 2">
    <name type="scientific">Austropuccinia psidii MF-1</name>
    <dbReference type="NCBI Taxonomy" id="1389203"/>
    <lineage>
        <taxon>Eukaryota</taxon>
        <taxon>Fungi</taxon>
        <taxon>Dikarya</taxon>
        <taxon>Basidiomycota</taxon>
        <taxon>Pucciniomycotina</taxon>
        <taxon>Pucciniomycetes</taxon>
        <taxon>Pucciniales</taxon>
        <taxon>Sphaerophragmiaceae</taxon>
        <taxon>Austropuccinia</taxon>
    </lineage>
</organism>
<dbReference type="AlphaFoldDB" id="A0A9Q3BX08"/>
<reference evidence="1" key="1">
    <citation type="submission" date="2021-03" db="EMBL/GenBank/DDBJ databases">
        <title>Draft genome sequence of rust myrtle Austropuccinia psidii MF-1, a brazilian biotype.</title>
        <authorList>
            <person name="Quecine M.C."/>
            <person name="Pachon D.M.R."/>
            <person name="Bonatelli M.L."/>
            <person name="Correr F.H."/>
            <person name="Franceschini L.M."/>
            <person name="Leite T.F."/>
            <person name="Margarido G.R.A."/>
            <person name="Almeida C.A."/>
            <person name="Ferrarezi J.A."/>
            <person name="Labate C.A."/>
        </authorList>
    </citation>
    <scope>NUCLEOTIDE SEQUENCE</scope>
    <source>
        <strain evidence="1">MF-1</strain>
    </source>
</reference>